<dbReference type="Gene3D" id="3.40.470.10">
    <property type="entry name" value="Uracil-DNA glycosylase-like domain"/>
    <property type="match status" value="1"/>
</dbReference>
<evidence type="ECO:0000256" key="9">
    <source>
        <dbReference type="RuleBase" id="RU003780"/>
    </source>
</evidence>
<evidence type="ECO:0000313" key="12">
    <source>
        <dbReference type="Proteomes" id="UP000094389"/>
    </source>
</evidence>
<evidence type="ECO:0000256" key="7">
    <source>
        <dbReference type="HAMAP-Rule" id="MF_03166"/>
    </source>
</evidence>
<protein>
    <recommendedName>
        <fullName evidence="7 9">Uracil-DNA glycosylase</fullName>
        <shortName evidence="7">UDG</shortName>
        <ecNumber evidence="7 9">3.2.2.27</ecNumber>
    </recommendedName>
</protein>
<dbReference type="NCBIfam" id="NF003592">
    <property type="entry name" value="PRK05254.1-5"/>
    <property type="match status" value="1"/>
</dbReference>
<dbReference type="AlphaFoldDB" id="A0A1E4SAJ9"/>
<accession>A0A1E4SAJ9</accession>
<keyword evidence="2 7" id="KW-0227">DNA damage</keyword>
<dbReference type="STRING" id="983966.A0A1E4SAJ9"/>
<dbReference type="PANTHER" id="PTHR11264:SF0">
    <property type="entry name" value="URACIL-DNA GLYCOSYLASE"/>
    <property type="match status" value="1"/>
</dbReference>
<evidence type="ECO:0000256" key="3">
    <source>
        <dbReference type="ARBA" id="ARBA00022801"/>
    </source>
</evidence>
<dbReference type="CDD" id="cd10027">
    <property type="entry name" value="UDG-F1-like"/>
    <property type="match status" value="1"/>
</dbReference>
<comment type="catalytic activity">
    <reaction evidence="7 9">
        <text>Hydrolyzes single-stranded DNA or mismatched double-stranded DNA and polynucleotides, releasing free uracil.</text>
        <dbReference type="EC" id="3.2.2.27"/>
    </reaction>
</comment>
<evidence type="ECO:0000256" key="2">
    <source>
        <dbReference type="ARBA" id="ARBA00022763"/>
    </source>
</evidence>
<dbReference type="GO" id="GO:0097510">
    <property type="term" value="P:base-excision repair, AP site formation via deaminated base removal"/>
    <property type="evidence" value="ECO:0007669"/>
    <property type="project" value="TreeGrafter"/>
</dbReference>
<dbReference type="GO" id="GO:0005739">
    <property type="term" value="C:mitochondrion"/>
    <property type="evidence" value="ECO:0007669"/>
    <property type="project" value="UniProtKB-SubCell"/>
</dbReference>
<evidence type="ECO:0000256" key="8">
    <source>
        <dbReference type="PROSITE-ProRule" id="PRU10072"/>
    </source>
</evidence>
<dbReference type="GeneID" id="30988563"/>
<sequence>MKRTSTSPVCAAKRTKITDFFHKKVVVRSVSNDTPVLSVNTGKKTNFKEQFAQKLNDEQKELLQLEINTLEDSWFEALHKELTKPYFLNLKRFLKQQRSANKIFPPMEDVYSWSRLTPLSKVKVIILGQDPYHNDNQAHGLAFSVKPPTVPPPSLKNIYKALKMDYPQFEVPLKSGDLTLWAEQGVLLLNACLTVRAHEANSHSGKGWEQFTEEVLKVALNTGESKVLMLWGTPAQNRVKTMNLKNHYALRSVHPSPLSARRGFFDGHHFKKCNDWLIEQGRSPVRWELMKGNVINYKNQS</sequence>
<dbReference type="GO" id="GO:0005634">
    <property type="term" value="C:nucleus"/>
    <property type="evidence" value="ECO:0007669"/>
    <property type="project" value="UniProtKB-SubCell"/>
</dbReference>
<organism evidence="11 12">
    <name type="scientific">Cyberlindnera jadinii (strain ATCC 18201 / CBS 1600 / BCRC 20928 / JCM 3617 / NBRC 0987 / NRRL Y-1542)</name>
    <name type="common">Torula yeast</name>
    <name type="synonym">Candida utilis</name>
    <dbReference type="NCBI Taxonomy" id="983966"/>
    <lineage>
        <taxon>Eukaryota</taxon>
        <taxon>Fungi</taxon>
        <taxon>Dikarya</taxon>
        <taxon>Ascomycota</taxon>
        <taxon>Saccharomycotina</taxon>
        <taxon>Saccharomycetes</taxon>
        <taxon>Phaffomycetales</taxon>
        <taxon>Phaffomycetaceae</taxon>
        <taxon>Cyberlindnera</taxon>
    </lineage>
</organism>
<dbReference type="FunFam" id="3.40.470.10:FF:000007">
    <property type="entry name" value="Uracil-DNA glycosylase"/>
    <property type="match status" value="1"/>
</dbReference>
<evidence type="ECO:0000313" key="11">
    <source>
        <dbReference type="EMBL" id="ODV76432.1"/>
    </source>
</evidence>
<dbReference type="Proteomes" id="UP000094389">
    <property type="component" value="Unassembled WGS sequence"/>
</dbReference>
<dbReference type="InterPro" id="IPR036895">
    <property type="entry name" value="Uracil-DNA_glycosylase-like_sf"/>
</dbReference>
<dbReference type="GO" id="GO:0004844">
    <property type="term" value="F:uracil DNA N-glycosylase activity"/>
    <property type="evidence" value="ECO:0007669"/>
    <property type="project" value="UniProtKB-UniRule"/>
</dbReference>
<dbReference type="SMART" id="SM00986">
    <property type="entry name" value="UDG"/>
    <property type="match status" value="1"/>
</dbReference>
<dbReference type="NCBIfam" id="TIGR00628">
    <property type="entry name" value="ung"/>
    <property type="match status" value="1"/>
</dbReference>
<proteinExistence type="inferred from homology"/>
<evidence type="ECO:0000256" key="5">
    <source>
        <dbReference type="ARBA" id="ARBA00023204"/>
    </source>
</evidence>
<dbReference type="Pfam" id="PF03167">
    <property type="entry name" value="UDG"/>
    <property type="match status" value="1"/>
</dbReference>
<feature type="active site" description="Proton acceptor" evidence="7 8">
    <location>
        <position position="130"/>
    </location>
</feature>
<evidence type="ECO:0000256" key="4">
    <source>
        <dbReference type="ARBA" id="ARBA00023128"/>
    </source>
</evidence>
<keyword evidence="5 7" id="KW-0234">DNA repair</keyword>
<keyword evidence="3 7" id="KW-0378">Hydrolase</keyword>
<dbReference type="InterPro" id="IPR018085">
    <property type="entry name" value="Ura-DNA_Glyclase_AS"/>
</dbReference>
<dbReference type="PANTHER" id="PTHR11264">
    <property type="entry name" value="URACIL-DNA GLYCOSYLASE"/>
    <property type="match status" value="1"/>
</dbReference>
<feature type="domain" description="Uracil-DNA glycosylase-like" evidence="10">
    <location>
        <begin position="115"/>
        <end position="277"/>
    </location>
</feature>
<dbReference type="HAMAP" id="MF_00148">
    <property type="entry name" value="UDG"/>
    <property type="match status" value="1"/>
</dbReference>
<dbReference type="InterPro" id="IPR002043">
    <property type="entry name" value="UDG_fam1"/>
</dbReference>
<evidence type="ECO:0000256" key="6">
    <source>
        <dbReference type="ARBA" id="ARBA00023242"/>
    </source>
</evidence>
<name>A0A1E4SAJ9_CYBJN</name>
<reference evidence="11 12" key="1">
    <citation type="journal article" date="2016" name="Proc. Natl. Acad. Sci. U.S.A.">
        <title>Comparative genomics of biotechnologically important yeasts.</title>
        <authorList>
            <person name="Riley R."/>
            <person name="Haridas S."/>
            <person name="Wolfe K.H."/>
            <person name="Lopes M.R."/>
            <person name="Hittinger C.T."/>
            <person name="Goeker M."/>
            <person name="Salamov A.A."/>
            <person name="Wisecaver J.H."/>
            <person name="Long T.M."/>
            <person name="Calvey C.H."/>
            <person name="Aerts A.L."/>
            <person name="Barry K.W."/>
            <person name="Choi C."/>
            <person name="Clum A."/>
            <person name="Coughlan A.Y."/>
            <person name="Deshpande S."/>
            <person name="Douglass A.P."/>
            <person name="Hanson S.J."/>
            <person name="Klenk H.-P."/>
            <person name="LaButti K.M."/>
            <person name="Lapidus A."/>
            <person name="Lindquist E.A."/>
            <person name="Lipzen A.M."/>
            <person name="Meier-Kolthoff J.P."/>
            <person name="Ohm R.A."/>
            <person name="Otillar R.P."/>
            <person name="Pangilinan J.L."/>
            <person name="Peng Y."/>
            <person name="Rokas A."/>
            <person name="Rosa C.A."/>
            <person name="Scheuner C."/>
            <person name="Sibirny A.A."/>
            <person name="Slot J.C."/>
            <person name="Stielow J.B."/>
            <person name="Sun H."/>
            <person name="Kurtzman C.P."/>
            <person name="Blackwell M."/>
            <person name="Grigoriev I.V."/>
            <person name="Jeffries T.W."/>
        </authorList>
    </citation>
    <scope>NUCLEOTIDE SEQUENCE [LARGE SCALE GENOMIC DNA]</scope>
    <source>
        <strain evidence="12">ATCC 18201 / CBS 1600 / BCRC 20928 / JCM 3617 / NBRC 0987 / NRRL Y-1542</strain>
    </source>
</reference>
<dbReference type="NCBIfam" id="NF003589">
    <property type="entry name" value="PRK05254.1-2"/>
    <property type="match status" value="1"/>
</dbReference>
<comment type="function">
    <text evidence="7 9">Excises uracil residues from the DNA which can arise as a result of misincorporation of dUMP residues by DNA polymerase or due to deamination of cytosine.</text>
</comment>
<dbReference type="PROSITE" id="PS00130">
    <property type="entry name" value="U_DNA_GLYCOSYLASE"/>
    <property type="match status" value="1"/>
</dbReference>
<dbReference type="SUPFAM" id="SSF52141">
    <property type="entry name" value="Uracil-DNA glycosylase-like"/>
    <property type="match status" value="1"/>
</dbReference>
<evidence type="ECO:0000259" key="10">
    <source>
        <dbReference type="SMART" id="SM00986"/>
    </source>
</evidence>
<dbReference type="EMBL" id="KV453925">
    <property type="protein sequence ID" value="ODV76432.1"/>
    <property type="molecule type" value="Genomic_DNA"/>
</dbReference>
<dbReference type="RefSeq" id="XP_020073471.1">
    <property type="nucleotide sequence ID" value="XM_020214167.1"/>
</dbReference>
<keyword evidence="6 7" id="KW-0539">Nucleus</keyword>
<gene>
    <name evidence="7" type="primary">UNG1</name>
    <name evidence="11" type="ORF">CYBJADRAFT_165714</name>
</gene>
<dbReference type="OMA" id="PDNGYLM"/>
<dbReference type="SMART" id="SM00987">
    <property type="entry name" value="UreE_C"/>
    <property type="match status" value="1"/>
</dbReference>
<dbReference type="EC" id="3.2.2.27" evidence="7 9"/>
<dbReference type="InterPro" id="IPR005122">
    <property type="entry name" value="Uracil-DNA_glycosylase-like"/>
</dbReference>
<keyword evidence="4 7" id="KW-0496">Mitochondrion</keyword>
<comment type="subcellular location">
    <subcellularLocation>
        <location evidence="7">Mitochondrion</location>
    </subcellularLocation>
    <subcellularLocation>
        <location evidence="7">Nucleus</location>
    </subcellularLocation>
</comment>
<keyword evidence="12" id="KW-1185">Reference proteome</keyword>
<dbReference type="NCBIfam" id="NF003588">
    <property type="entry name" value="PRK05254.1-1"/>
    <property type="match status" value="1"/>
</dbReference>
<evidence type="ECO:0000256" key="1">
    <source>
        <dbReference type="ARBA" id="ARBA00008184"/>
    </source>
</evidence>
<comment type="similarity">
    <text evidence="1 7 9">Belongs to the uracil-DNA glycosylase (UDG) superfamily. UNG family.</text>
</comment>
<dbReference type="OrthoDB" id="10031947at2759"/>